<dbReference type="InterPro" id="IPR035906">
    <property type="entry name" value="MetI-like_sf"/>
</dbReference>
<comment type="subcellular location">
    <subcellularLocation>
        <location evidence="1 7">Cell membrane</location>
        <topology evidence="1 7">Multi-pass membrane protein</topology>
    </subcellularLocation>
</comment>
<organism evidence="9 10">
    <name type="scientific">Myceligenerans crystallogenes</name>
    <dbReference type="NCBI Taxonomy" id="316335"/>
    <lineage>
        <taxon>Bacteria</taxon>
        <taxon>Bacillati</taxon>
        <taxon>Actinomycetota</taxon>
        <taxon>Actinomycetes</taxon>
        <taxon>Micrococcales</taxon>
        <taxon>Promicromonosporaceae</taxon>
        <taxon>Myceligenerans</taxon>
    </lineage>
</organism>
<feature type="domain" description="ABC transmembrane type-1" evidence="8">
    <location>
        <begin position="92"/>
        <end position="283"/>
    </location>
</feature>
<evidence type="ECO:0000259" key="8">
    <source>
        <dbReference type="PROSITE" id="PS50928"/>
    </source>
</evidence>
<evidence type="ECO:0000256" key="4">
    <source>
        <dbReference type="ARBA" id="ARBA00022692"/>
    </source>
</evidence>
<keyword evidence="10" id="KW-1185">Reference proteome</keyword>
<dbReference type="Pfam" id="PF00528">
    <property type="entry name" value="BPD_transp_1"/>
    <property type="match status" value="1"/>
</dbReference>
<evidence type="ECO:0000256" key="1">
    <source>
        <dbReference type="ARBA" id="ARBA00004651"/>
    </source>
</evidence>
<dbReference type="SUPFAM" id="SSF161098">
    <property type="entry name" value="MetI-like"/>
    <property type="match status" value="1"/>
</dbReference>
<comment type="caution">
    <text evidence="9">The sequence shown here is derived from an EMBL/GenBank/DDBJ whole genome shotgun (WGS) entry which is preliminary data.</text>
</comment>
<comment type="similarity">
    <text evidence="7">Belongs to the binding-protein-dependent transport system permease family.</text>
</comment>
<dbReference type="PROSITE" id="PS50928">
    <property type="entry name" value="ABC_TM1"/>
    <property type="match status" value="1"/>
</dbReference>
<keyword evidence="5 7" id="KW-1133">Transmembrane helix</keyword>
<keyword evidence="2 7" id="KW-0813">Transport</keyword>
<protein>
    <submittedName>
        <fullName evidence="9">Carbohydrate ABC transporter permease</fullName>
    </submittedName>
</protein>
<evidence type="ECO:0000256" key="3">
    <source>
        <dbReference type="ARBA" id="ARBA00022475"/>
    </source>
</evidence>
<feature type="transmembrane region" description="Helical" evidence="7">
    <location>
        <begin position="267"/>
        <end position="283"/>
    </location>
</feature>
<gene>
    <name evidence="9" type="ORF">GCM10009751_20090</name>
</gene>
<dbReference type="InterPro" id="IPR000515">
    <property type="entry name" value="MetI-like"/>
</dbReference>
<dbReference type="PANTHER" id="PTHR43744:SF8">
    <property type="entry name" value="SN-GLYCEROL-3-PHOSPHATE TRANSPORT SYSTEM PERMEASE PROTEIN UGPE"/>
    <property type="match status" value="1"/>
</dbReference>
<dbReference type="Gene3D" id="1.10.3720.10">
    <property type="entry name" value="MetI-like"/>
    <property type="match status" value="1"/>
</dbReference>
<name>A0ABN2NFT9_9MICO</name>
<accession>A0ABN2NFT9</accession>
<dbReference type="PANTHER" id="PTHR43744">
    <property type="entry name" value="ABC TRANSPORTER PERMEASE PROTEIN MG189-RELATED-RELATED"/>
    <property type="match status" value="1"/>
</dbReference>
<dbReference type="Proteomes" id="UP001501094">
    <property type="component" value="Unassembled WGS sequence"/>
</dbReference>
<dbReference type="RefSeq" id="WP_344102180.1">
    <property type="nucleotide sequence ID" value="NZ_BAAANL010000003.1"/>
</dbReference>
<evidence type="ECO:0000256" key="7">
    <source>
        <dbReference type="RuleBase" id="RU363032"/>
    </source>
</evidence>
<evidence type="ECO:0000256" key="2">
    <source>
        <dbReference type="ARBA" id="ARBA00022448"/>
    </source>
</evidence>
<reference evidence="9 10" key="1">
    <citation type="journal article" date="2019" name="Int. J. Syst. Evol. Microbiol.">
        <title>The Global Catalogue of Microorganisms (GCM) 10K type strain sequencing project: providing services to taxonomists for standard genome sequencing and annotation.</title>
        <authorList>
            <consortium name="The Broad Institute Genomics Platform"/>
            <consortium name="The Broad Institute Genome Sequencing Center for Infectious Disease"/>
            <person name="Wu L."/>
            <person name="Ma J."/>
        </authorList>
    </citation>
    <scope>NUCLEOTIDE SEQUENCE [LARGE SCALE GENOMIC DNA]</scope>
    <source>
        <strain evidence="9 10">JCM 14326</strain>
    </source>
</reference>
<keyword evidence="6 7" id="KW-0472">Membrane</keyword>
<feature type="transmembrane region" description="Helical" evidence="7">
    <location>
        <begin position="31"/>
        <end position="53"/>
    </location>
</feature>
<dbReference type="CDD" id="cd06261">
    <property type="entry name" value="TM_PBP2"/>
    <property type="match status" value="1"/>
</dbReference>
<evidence type="ECO:0000313" key="9">
    <source>
        <dbReference type="EMBL" id="GAA1862276.1"/>
    </source>
</evidence>
<sequence length="297" mass="32040">MTTTTTAPAPVAAPGPAAVTGNRYRRGVTRWFVLAAAVLVALAVLAPFGIMLLNAFKSPADYSANGPLAWPTSLYLDGVVAFWERTEFPVKLWNSVFISGVVALAGTLLSLLNAYAIGVGRVQGRMWIVTVFLLANMLPQEVLVYPLFAVAQSVGLSNSQWSVIIIFTVIQSAFGTYLLASVLGTFPPSVLEAARLDGAGRWRILWSVVVPMVRPTLAVLMIFFFVWTWNEFFIPLVMLTTNDTQTIPIALASLQGDRMMDAPTTNAGALVSLIPAVLFFLVFQRTLTRGVAAGAVK</sequence>
<proteinExistence type="inferred from homology"/>
<keyword evidence="3" id="KW-1003">Cell membrane</keyword>
<keyword evidence="4 7" id="KW-0812">Transmembrane</keyword>
<feature type="transmembrane region" description="Helical" evidence="7">
    <location>
        <begin position="204"/>
        <end position="229"/>
    </location>
</feature>
<evidence type="ECO:0000256" key="6">
    <source>
        <dbReference type="ARBA" id="ARBA00023136"/>
    </source>
</evidence>
<feature type="transmembrane region" description="Helical" evidence="7">
    <location>
        <begin position="127"/>
        <end position="148"/>
    </location>
</feature>
<evidence type="ECO:0000313" key="10">
    <source>
        <dbReference type="Proteomes" id="UP001501094"/>
    </source>
</evidence>
<feature type="transmembrane region" description="Helical" evidence="7">
    <location>
        <begin position="160"/>
        <end position="183"/>
    </location>
</feature>
<feature type="transmembrane region" description="Helical" evidence="7">
    <location>
        <begin position="92"/>
        <end position="115"/>
    </location>
</feature>
<dbReference type="EMBL" id="BAAANL010000003">
    <property type="protein sequence ID" value="GAA1862276.1"/>
    <property type="molecule type" value="Genomic_DNA"/>
</dbReference>
<evidence type="ECO:0000256" key="5">
    <source>
        <dbReference type="ARBA" id="ARBA00022989"/>
    </source>
</evidence>